<evidence type="ECO:0000313" key="1">
    <source>
        <dbReference type="EMBL" id="MEY8013779.1"/>
    </source>
</evidence>
<organism evidence="1 2">
    <name type="scientific">Mycobacterium servetii</name>
    <dbReference type="NCBI Taxonomy" id="3237418"/>
    <lineage>
        <taxon>Bacteria</taxon>
        <taxon>Bacillati</taxon>
        <taxon>Actinomycetota</taxon>
        <taxon>Actinomycetes</taxon>
        <taxon>Mycobacteriales</taxon>
        <taxon>Mycobacteriaceae</taxon>
        <taxon>Mycobacterium</taxon>
    </lineage>
</organism>
<sequence>MDSQPASKPVSHTRHIRHAGHAAITAKVTALRINFSGTLIRSILLGMCATGPIIHQHWPDFPSQLMSGSPLQTPPEIRLYLALARGVSARVAGPMSGLHVRGPHLRRSALGAPLGISAIASVYFPPLAWELIHARETALTQDRWVDVSSWTAFKPGEAHVLHDLVPALPVVCHPRHHPDRDEGWVELLSTEICPIVECANVEGGPPDPLAPTLNERRQVSMDEFGEILRRNGLPPLTRDGS</sequence>
<proteinExistence type="predicted"/>
<keyword evidence="2" id="KW-1185">Reference proteome</keyword>
<reference evidence="1 2" key="1">
    <citation type="submission" date="2024-08" db="EMBL/GenBank/DDBJ databases">
        <title>Mycobacterium servetensis sp. nov., a novel rapid-growing mycobacterial species recovered from a human patient in Zaragoza, Spain.</title>
        <authorList>
            <person name="Tristancho-Baro A.I."/>
            <person name="Buenestado-Serrano S."/>
            <person name="Garcia De Viedma D."/>
            <person name="Milagro-Beamonte A."/>
            <person name="Burillo N."/>
            <person name="Sanz S."/>
            <person name="Lopez-Calleja A.I."/>
            <person name="Penas-Utrilla D."/>
            <person name="Guardingo M."/>
            <person name="Garcia M.J."/>
            <person name="Vinuelas-Bayon J."/>
        </authorList>
    </citation>
    <scope>NUCLEOTIDE SEQUENCE [LARGE SCALE GENOMIC DNA]</scope>
    <source>
        <strain evidence="2">HUMS_12744610</strain>
    </source>
</reference>
<protein>
    <submittedName>
        <fullName evidence="1">Uncharacterized protein</fullName>
    </submittedName>
</protein>
<dbReference type="EMBL" id="JBGEDP010000001">
    <property type="protein sequence ID" value="MEY8013779.1"/>
    <property type="molecule type" value="Genomic_DNA"/>
</dbReference>
<dbReference type="RefSeq" id="WP_369736439.1">
    <property type="nucleotide sequence ID" value="NZ_JBGEDP010000001.1"/>
</dbReference>
<accession>A0ABV4BU00</accession>
<name>A0ABV4BU00_9MYCO</name>
<dbReference type="Proteomes" id="UP001564760">
    <property type="component" value="Unassembled WGS sequence"/>
</dbReference>
<evidence type="ECO:0000313" key="2">
    <source>
        <dbReference type="Proteomes" id="UP001564760"/>
    </source>
</evidence>
<comment type="caution">
    <text evidence="1">The sequence shown here is derived from an EMBL/GenBank/DDBJ whole genome shotgun (WGS) entry which is preliminary data.</text>
</comment>
<gene>
    <name evidence="1" type="ORF">AB8998_01265</name>
</gene>